<organism evidence="1 4">
    <name type="scientific">Sulfolobus acidocaldarius</name>
    <dbReference type="NCBI Taxonomy" id="2285"/>
    <lineage>
        <taxon>Archaea</taxon>
        <taxon>Thermoproteota</taxon>
        <taxon>Thermoprotei</taxon>
        <taxon>Sulfolobales</taxon>
        <taxon>Sulfolobaceae</taxon>
        <taxon>Sulfolobus</taxon>
    </lineage>
</organism>
<dbReference type="AlphaFoldDB" id="A0A0U3FIB9"/>
<evidence type="ECO:0000313" key="1">
    <source>
        <dbReference type="EMBL" id="ALU30011.1"/>
    </source>
</evidence>
<reference evidence="3 4" key="1">
    <citation type="submission" date="2015-12" db="EMBL/GenBank/DDBJ databases">
        <title>A stable core within a dynamic pangenome in Sulfolobus acidocaldarius.</title>
        <authorList>
            <person name="Anderson R."/>
            <person name="Kouris A."/>
            <person name="Seward C."/>
            <person name="Campbell K."/>
            <person name="Whitaker R."/>
        </authorList>
    </citation>
    <scope>NUCLEOTIDE SEQUENCE [LARGE SCALE GENOMIC DNA]</scope>
    <source>
        <strain evidence="1 4">GG12-C01-09</strain>
        <strain evidence="2 3">NG05B_CO5_07</strain>
    </source>
</reference>
<evidence type="ECO:0000313" key="4">
    <source>
        <dbReference type="Proteomes" id="UP000065473"/>
    </source>
</evidence>
<name>A0A0U3FIB9_9CREN</name>
<sequence length="75" mass="8448">MAITVRKMGTYAGSSKYRRIFGLLFTMSISLVNYPHKLNQNIERIKTFSLFVTAELKEGTFNVADSPSAEIGSIW</sequence>
<dbReference type="Proteomes" id="UP000060043">
    <property type="component" value="Chromosome"/>
</dbReference>
<accession>A0A0U3FIB9</accession>
<protein>
    <submittedName>
        <fullName evidence="1">Uncharacterized protein</fullName>
    </submittedName>
</protein>
<dbReference type="Proteomes" id="UP000065473">
    <property type="component" value="Chromosome"/>
</dbReference>
<evidence type="ECO:0000313" key="3">
    <source>
        <dbReference type="Proteomes" id="UP000060043"/>
    </source>
</evidence>
<gene>
    <name evidence="1" type="ORF">ATY89_08740</name>
    <name evidence="2" type="ORF">ATZ20_00150</name>
</gene>
<dbReference type="EMBL" id="CP013695">
    <property type="protein sequence ID" value="ALU30701.1"/>
    <property type="molecule type" value="Genomic_DNA"/>
</dbReference>
<dbReference type="EMBL" id="CP013694">
    <property type="protein sequence ID" value="ALU30011.1"/>
    <property type="molecule type" value="Genomic_DNA"/>
</dbReference>
<evidence type="ECO:0000313" key="2">
    <source>
        <dbReference type="EMBL" id="ALU30701.1"/>
    </source>
</evidence>
<proteinExistence type="predicted"/>